<dbReference type="Pfam" id="PF09346">
    <property type="entry name" value="SMI1_KNR4"/>
    <property type="match status" value="1"/>
</dbReference>
<name>A0A540WMU4_9BACT</name>
<evidence type="ECO:0000313" key="2">
    <source>
        <dbReference type="EMBL" id="TQF10167.1"/>
    </source>
</evidence>
<dbReference type="OrthoDB" id="5505403at2"/>
<dbReference type="Proteomes" id="UP000315369">
    <property type="component" value="Unassembled WGS sequence"/>
</dbReference>
<protein>
    <submittedName>
        <fullName evidence="2">SMI1/KNR4 family protein</fullName>
    </submittedName>
</protein>
<accession>A0A540WMU4</accession>
<dbReference type="SMART" id="SM00860">
    <property type="entry name" value="SMI1_KNR4"/>
    <property type="match status" value="1"/>
</dbReference>
<sequence>MTPTLAQLIDTVVREHYPHPPATEREIAELEGRAGWKLGPELRALYTRTNGAELFVPLPDARYSILSLAELQRARVRMRGIDDDTMGDASWWTLVDCQDSDFVLVDVAGPAPYPMLDAYHGTYPEVRQVAASLREFLARALASNNRLYWLQDD</sequence>
<dbReference type="EMBL" id="VIFM01000275">
    <property type="protein sequence ID" value="TQF10167.1"/>
    <property type="molecule type" value="Genomic_DNA"/>
</dbReference>
<keyword evidence="3" id="KW-1185">Reference proteome</keyword>
<comment type="caution">
    <text evidence="2">The sequence shown here is derived from an EMBL/GenBank/DDBJ whole genome shotgun (WGS) entry which is preliminary data.</text>
</comment>
<proteinExistence type="predicted"/>
<gene>
    <name evidence="2" type="ORF">FJV41_40880</name>
</gene>
<dbReference type="RefSeq" id="WP_141648047.1">
    <property type="nucleotide sequence ID" value="NZ_VIFM01000275.1"/>
</dbReference>
<dbReference type="InterPro" id="IPR018958">
    <property type="entry name" value="Knr4/Smi1-like_dom"/>
</dbReference>
<dbReference type="SUPFAM" id="SSF160631">
    <property type="entry name" value="SMI1/KNR4-like"/>
    <property type="match status" value="1"/>
</dbReference>
<evidence type="ECO:0000259" key="1">
    <source>
        <dbReference type="SMART" id="SM00860"/>
    </source>
</evidence>
<reference evidence="2 3" key="1">
    <citation type="submission" date="2019-06" db="EMBL/GenBank/DDBJ databases">
        <authorList>
            <person name="Livingstone P."/>
            <person name="Whitworth D."/>
        </authorList>
    </citation>
    <scope>NUCLEOTIDE SEQUENCE [LARGE SCALE GENOMIC DNA]</scope>
    <source>
        <strain evidence="2 3">AM401</strain>
    </source>
</reference>
<feature type="domain" description="Knr4/Smi1-like" evidence="1">
    <location>
        <begin position="21"/>
        <end position="139"/>
    </location>
</feature>
<evidence type="ECO:0000313" key="3">
    <source>
        <dbReference type="Proteomes" id="UP000315369"/>
    </source>
</evidence>
<dbReference type="Gene3D" id="3.40.1580.10">
    <property type="entry name" value="SMI1/KNR4-like"/>
    <property type="match status" value="1"/>
</dbReference>
<dbReference type="InterPro" id="IPR037883">
    <property type="entry name" value="Knr4/Smi1-like_sf"/>
</dbReference>
<dbReference type="AlphaFoldDB" id="A0A540WMU4"/>
<organism evidence="2 3">
    <name type="scientific">Myxococcus llanfairpwllgwyngyllgogerychwyrndrobwllllantysiliogogogochensis</name>
    <dbReference type="NCBI Taxonomy" id="2590453"/>
    <lineage>
        <taxon>Bacteria</taxon>
        <taxon>Pseudomonadati</taxon>
        <taxon>Myxococcota</taxon>
        <taxon>Myxococcia</taxon>
        <taxon>Myxococcales</taxon>
        <taxon>Cystobacterineae</taxon>
        <taxon>Myxococcaceae</taxon>
        <taxon>Myxococcus</taxon>
    </lineage>
</organism>